<dbReference type="EMBL" id="NASZ01000027">
    <property type="protein sequence ID" value="MBD0726390.1"/>
    <property type="molecule type" value="Genomic_DNA"/>
</dbReference>
<proteinExistence type="predicted"/>
<evidence type="ECO:0000259" key="1">
    <source>
        <dbReference type="Pfam" id="PF25056"/>
    </source>
</evidence>
<dbReference type="Proteomes" id="UP000661715">
    <property type="component" value="Unassembled WGS sequence"/>
</dbReference>
<protein>
    <submittedName>
        <fullName evidence="2">STAS/SEC14 domain-containing protein</fullName>
    </submittedName>
</protein>
<dbReference type="InterPro" id="IPR056695">
    <property type="entry name" value="DUF7793"/>
</dbReference>
<reference evidence="2 3" key="1">
    <citation type="journal article" date="2020" name="Microbiol. Res.">
        <title>Flavobacterium pokkalii sp. nov., a novel plant growth promoting native rhizobacteria isolated from pokkali rice grown in coastal saline affected agricultural regions of southern India, Kerala.</title>
        <authorList>
            <person name="Menon R.R."/>
            <person name="Kumari S."/>
            <person name="Viver T."/>
            <person name="Rameshkumar N."/>
        </authorList>
    </citation>
    <scope>NUCLEOTIDE SEQUENCE [LARGE SCALE GENOMIC DNA]</scope>
    <source>
        <strain evidence="2 3">L1I52</strain>
    </source>
</reference>
<sequence>MAVKEVENDFIKFMIEDGILFSQFKTTSIGTLEDIKAIIDLRHEISAGEKQYWCYDFSGMKTFDKDARDYADKYGQDYLHACAVILNSHITKFIVNTFILLKKPAVPLKGFSKKEDAVNWLKELKKKNEQFKS</sequence>
<dbReference type="Gene3D" id="3.40.970.30">
    <property type="entry name" value="yp_829618.1 like domains"/>
    <property type="match status" value="1"/>
</dbReference>
<feature type="domain" description="DUF7793" evidence="1">
    <location>
        <begin position="13"/>
        <end position="125"/>
    </location>
</feature>
<gene>
    <name evidence="2" type="ORF">B6A10_14515</name>
</gene>
<keyword evidence="3" id="KW-1185">Reference proteome</keyword>
<evidence type="ECO:0000313" key="2">
    <source>
        <dbReference type="EMBL" id="MBD0726390.1"/>
    </source>
</evidence>
<organism evidence="2 3">
    <name type="scientific">Flavobacterium pokkalii</name>
    <dbReference type="NCBI Taxonomy" id="1940408"/>
    <lineage>
        <taxon>Bacteria</taxon>
        <taxon>Pseudomonadati</taxon>
        <taxon>Bacteroidota</taxon>
        <taxon>Flavobacteriia</taxon>
        <taxon>Flavobacteriales</taxon>
        <taxon>Flavobacteriaceae</taxon>
        <taxon>Flavobacterium</taxon>
    </lineage>
</organism>
<evidence type="ECO:0000313" key="3">
    <source>
        <dbReference type="Proteomes" id="UP000661715"/>
    </source>
</evidence>
<name>A0ABR7UTZ6_9FLAO</name>
<accession>A0ABR7UTZ6</accession>
<dbReference type="RefSeq" id="WP_055094617.1">
    <property type="nucleotide sequence ID" value="NZ_NASZ01000027.1"/>
</dbReference>
<comment type="caution">
    <text evidence="2">The sequence shown here is derived from an EMBL/GenBank/DDBJ whole genome shotgun (WGS) entry which is preliminary data.</text>
</comment>
<dbReference type="Pfam" id="PF25056">
    <property type="entry name" value="DUF7793"/>
    <property type="match status" value="1"/>
</dbReference>